<dbReference type="PATRIC" id="fig|294.125.peg.4006"/>
<reference evidence="1 2" key="1">
    <citation type="submission" date="2015-01" db="EMBL/GenBank/DDBJ databases">
        <title>Genome sequence of the beneficial rhizobacterium Pseudomonas fluorescens 2-79.</title>
        <authorList>
            <person name="Thuermer A."/>
            <person name="Daniel R."/>
        </authorList>
    </citation>
    <scope>NUCLEOTIDE SEQUENCE [LARGE SCALE GENOMIC DNA]</scope>
    <source>
        <strain evidence="1 2">2-79</strain>
    </source>
</reference>
<sequence length="240" mass="26428">MQWGTPQSTDASDAFISHGYAQPMTTRANDDTQASTADRILFMLKTRGPLKTTELATLLEVTFEATRQHIQKLQASALITGISAPTSGAGRPSLRWALTDSGHGKFPDAHSVLTLHLIESIEGVFGTEGVEKIIASMETTNRREYLQACEKASSLEEKVRILVGIRERAGYMAQMEAAGDGWLLIENHCPICAAARKCQGFCRSELQIFRAALGDSVMVERCEYLISGDRRCVYSIQPRM</sequence>
<evidence type="ECO:0008006" key="3">
    <source>
        <dbReference type="Google" id="ProtNLM"/>
    </source>
</evidence>
<dbReference type="Proteomes" id="UP000032210">
    <property type="component" value="Unassembled WGS sequence"/>
</dbReference>
<dbReference type="Gene3D" id="1.10.10.10">
    <property type="entry name" value="Winged helix-like DNA-binding domain superfamily/Winged helix DNA-binding domain"/>
    <property type="match status" value="1"/>
</dbReference>
<evidence type="ECO:0000313" key="2">
    <source>
        <dbReference type="Proteomes" id="UP000032210"/>
    </source>
</evidence>
<evidence type="ECO:0000313" key="1">
    <source>
        <dbReference type="EMBL" id="KIR20682.1"/>
    </source>
</evidence>
<gene>
    <name evidence="1" type="ORF">PFLU3_39050</name>
</gene>
<name>A0A0D0RMD9_PSEFL</name>
<protein>
    <recommendedName>
        <fullName evidence="3">Transcriptional regulator</fullName>
    </recommendedName>
</protein>
<dbReference type="SUPFAM" id="SSF46785">
    <property type="entry name" value="Winged helix' DNA-binding domain"/>
    <property type="match status" value="1"/>
</dbReference>
<accession>A0A0D0RMD9</accession>
<proteinExistence type="predicted"/>
<dbReference type="InterPro" id="IPR036388">
    <property type="entry name" value="WH-like_DNA-bd_sf"/>
</dbReference>
<organism evidence="1 2">
    <name type="scientific">Pseudomonas fluorescens</name>
    <dbReference type="NCBI Taxonomy" id="294"/>
    <lineage>
        <taxon>Bacteria</taxon>
        <taxon>Pseudomonadati</taxon>
        <taxon>Pseudomonadota</taxon>
        <taxon>Gammaproteobacteria</taxon>
        <taxon>Pseudomonadales</taxon>
        <taxon>Pseudomonadaceae</taxon>
        <taxon>Pseudomonas</taxon>
    </lineage>
</organism>
<dbReference type="EMBL" id="JXCQ01000041">
    <property type="protein sequence ID" value="KIR20682.1"/>
    <property type="molecule type" value="Genomic_DNA"/>
</dbReference>
<dbReference type="AlphaFoldDB" id="A0A0D0RMD9"/>
<comment type="caution">
    <text evidence="1">The sequence shown here is derived from an EMBL/GenBank/DDBJ whole genome shotgun (WGS) entry which is preliminary data.</text>
</comment>
<dbReference type="InterPro" id="IPR036390">
    <property type="entry name" value="WH_DNA-bd_sf"/>
</dbReference>